<dbReference type="Gene3D" id="1.10.150.170">
    <property type="entry name" value="Putative methyltransferase TM0872, insert domain"/>
    <property type="match status" value="1"/>
</dbReference>
<organism evidence="7">
    <name type="scientific">Candidatus Actinomarina minuta</name>
    <dbReference type="NCBI Taxonomy" id="1389454"/>
    <lineage>
        <taxon>Bacteria</taxon>
        <taxon>Bacillati</taxon>
        <taxon>Actinomycetota</taxon>
        <taxon>Actinomycetes</taxon>
        <taxon>Candidatus Actinomarinidae</taxon>
        <taxon>Candidatus Actinomarinales</taxon>
        <taxon>Candidatus Actinomarineae</taxon>
        <taxon>Candidatus Actinomarinaceae</taxon>
        <taxon>Candidatus Actinomarina</taxon>
    </lineage>
</organism>
<dbReference type="Gene3D" id="3.40.50.150">
    <property type="entry name" value="Vaccinia Virus protein VP39"/>
    <property type="match status" value="1"/>
</dbReference>
<keyword evidence="5 6" id="KW-0949">S-adenosyl-L-methionine</keyword>
<gene>
    <name evidence="6" type="primary">rsmH</name>
</gene>
<dbReference type="PANTHER" id="PTHR11265:SF0">
    <property type="entry name" value="12S RRNA N4-METHYLCYTIDINE METHYLTRANSFERASE"/>
    <property type="match status" value="1"/>
</dbReference>
<evidence type="ECO:0000256" key="4">
    <source>
        <dbReference type="ARBA" id="ARBA00022679"/>
    </source>
</evidence>
<keyword evidence="3 6" id="KW-0489">Methyltransferase</keyword>
<evidence type="ECO:0000256" key="1">
    <source>
        <dbReference type="ARBA" id="ARBA00010396"/>
    </source>
</evidence>
<feature type="binding site" evidence="6">
    <location>
        <begin position="39"/>
        <end position="41"/>
    </location>
    <ligand>
        <name>S-adenosyl-L-methionine</name>
        <dbReference type="ChEBI" id="CHEBI:59789"/>
    </ligand>
</feature>
<evidence type="ECO:0000313" key="7">
    <source>
        <dbReference type="EMBL" id="AGQ19174.1"/>
    </source>
</evidence>
<evidence type="ECO:0000256" key="6">
    <source>
        <dbReference type="HAMAP-Rule" id="MF_01007"/>
    </source>
</evidence>
<dbReference type="GO" id="GO:0070475">
    <property type="term" value="P:rRNA base methylation"/>
    <property type="evidence" value="ECO:0007669"/>
    <property type="project" value="UniProtKB-UniRule"/>
</dbReference>
<dbReference type="HAMAP" id="MF_01007">
    <property type="entry name" value="16SrRNA_methyltr_H"/>
    <property type="match status" value="1"/>
</dbReference>
<comment type="catalytic activity">
    <reaction evidence="6">
        <text>cytidine(1402) in 16S rRNA + S-adenosyl-L-methionine = N(4)-methylcytidine(1402) in 16S rRNA + S-adenosyl-L-homocysteine + H(+)</text>
        <dbReference type="Rhea" id="RHEA:42928"/>
        <dbReference type="Rhea" id="RHEA-COMP:10286"/>
        <dbReference type="Rhea" id="RHEA-COMP:10287"/>
        <dbReference type="ChEBI" id="CHEBI:15378"/>
        <dbReference type="ChEBI" id="CHEBI:57856"/>
        <dbReference type="ChEBI" id="CHEBI:59789"/>
        <dbReference type="ChEBI" id="CHEBI:74506"/>
        <dbReference type="ChEBI" id="CHEBI:82748"/>
        <dbReference type="EC" id="2.1.1.199"/>
    </reaction>
</comment>
<protein>
    <recommendedName>
        <fullName evidence="6">Ribosomal RNA small subunit methyltransferase H</fullName>
        <ecNumber evidence="6">2.1.1.199</ecNumber>
    </recommendedName>
    <alternativeName>
        <fullName evidence="6">16S rRNA m(4)C1402 methyltransferase</fullName>
    </alternativeName>
    <alternativeName>
        <fullName evidence="6">rRNA (cytosine-N(4)-)-methyltransferase RsmH</fullName>
    </alternativeName>
</protein>
<dbReference type="SUPFAM" id="SSF53335">
    <property type="entry name" value="S-adenosyl-L-methionine-dependent methyltransferases"/>
    <property type="match status" value="1"/>
</dbReference>
<evidence type="ECO:0000256" key="2">
    <source>
        <dbReference type="ARBA" id="ARBA00022552"/>
    </source>
</evidence>
<dbReference type="SUPFAM" id="SSF81799">
    <property type="entry name" value="Putative methyltransferase TM0872, insert domain"/>
    <property type="match status" value="1"/>
</dbReference>
<reference evidence="7" key="1">
    <citation type="journal article" date="2013" name="Sci. Rep.">
        <title>Metagenomics uncovers a new group of low GC and ultra-small marine Actinobacteria.</title>
        <authorList>
            <person name="Ghai R."/>
            <person name="Mizuno C.M."/>
            <person name="Picazo A."/>
            <person name="Camacho A."/>
            <person name="Rodriguez-Valera F."/>
        </authorList>
    </citation>
    <scope>NUCLEOTIDE SEQUENCE</scope>
</reference>
<comment type="subcellular location">
    <subcellularLocation>
        <location evidence="6">Cytoplasm</location>
    </subcellularLocation>
</comment>
<evidence type="ECO:0000256" key="3">
    <source>
        <dbReference type="ARBA" id="ARBA00022603"/>
    </source>
</evidence>
<comment type="function">
    <text evidence="6">Specifically methylates the N4 position of cytidine in position 1402 (C1402) of 16S rRNA.</text>
</comment>
<dbReference type="InterPro" id="IPR029063">
    <property type="entry name" value="SAM-dependent_MTases_sf"/>
</dbReference>
<dbReference type="PIRSF" id="PIRSF004486">
    <property type="entry name" value="MraW"/>
    <property type="match status" value="1"/>
</dbReference>
<feature type="binding site" evidence="6">
    <location>
        <position position="105"/>
    </location>
    <ligand>
        <name>S-adenosyl-L-methionine</name>
        <dbReference type="ChEBI" id="CHEBI:59789"/>
    </ligand>
</feature>
<comment type="similarity">
    <text evidence="1 6">Belongs to the methyltransferase superfamily. RsmH family.</text>
</comment>
<feature type="binding site" evidence="6">
    <location>
        <position position="77"/>
    </location>
    <ligand>
        <name>S-adenosyl-L-methionine</name>
        <dbReference type="ChEBI" id="CHEBI:59789"/>
    </ligand>
</feature>
<proteinExistence type="inferred from homology"/>
<feature type="binding site" evidence="6">
    <location>
        <position position="57"/>
    </location>
    <ligand>
        <name>S-adenosyl-L-methionine</name>
        <dbReference type="ChEBI" id="CHEBI:59789"/>
    </ligand>
</feature>
<dbReference type="PANTHER" id="PTHR11265">
    <property type="entry name" value="S-ADENOSYL-METHYLTRANSFERASE MRAW"/>
    <property type="match status" value="1"/>
</dbReference>
<keyword evidence="2 6" id="KW-0698">rRNA processing</keyword>
<dbReference type="EMBL" id="KC811124">
    <property type="protein sequence ID" value="AGQ19174.1"/>
    <property type="molecule type" value="Genomic_DNA"/>
</dbReference>
<dbReference type="EC" id="2.1.1.199" evidence="6"/>
<evidence type="ECO:0000256" key="5">
    <source>
        <dbReference type="ARBA" id="ARBA00022691"/>
    </source>
</evidence>
<dbReference type="Pfam" id="PF01795">
    <property type="entry name" value="Methyltransf_5"/>
    <property type="match status" value="1"/>
</dbReference>
<dbReference type="GO" id="GO:0005737">
    <property type="term" value="C:cytoplasm"/>
    <property type="evidence" value="ECO:0007669"/>
    <property type="project" value="UniProtKB-SubCell"/>
</dbReference>
<dbReference type="AlphaFoldDB" id="S5DK83"/>
<accession>S5DK83</accession>
<sequence>MNTNRAEYLPHSGVMVEELTSVVQRLPKGIFIDATYGFGSHFKILKQYKDLDLIGFDRDSQAISASHKDDEVYKRNFSQIPSFLTEVNKTPISGIFYDFGLSSHQIDSVERGFSFQKNADLDMRMDQENNKSAKKIVNEYAFEDLLEVFNKFSEDKNSYSVAKKILDQRPIQTTLELVDVIKSALPKQNPIFTTKTVRRIFQGIRIEVNEELSEIKLALEGIKNHIQPHGVILCISYHSLEDKIVKSFMQELTTSCICDPKAPICSCNTEQEFIFLPKKKYTPTGEEIESNPRAKSAIMRGVTKL</sequence>
<feature type="binding site" evidence="6">
    <location>
        <position position="98"/>
    </location>
    <ligand>
        <name>S-adenosyl-L-methionine</name>
        <dbReference type="ChEBI" id="CHEBI:59789"/>
    </ligand>
</feature>
<dbReference type="GO" id="GO:0071424">
    <property type="term" value="F:rRNA (cytosine-N4-)-methyltransferase activity"/>
    <property type="evidence" value="ECO:0007669"/>
    <property type="project" value="UniProtKB-UniRule"/>
</dbReference>
<keyword evidence="4 6" id="KW-0808">Transferase</keyword>
<dbReference type="InterPro" id="IPR023397">
    <property type="entry name" value="SAM-dep_MeTrfase_MraW_recog"/>
</dbReference>
<name>S5DK83_9ACTN</name>
<dbReference type="NCBIfam" id="TIGR00006">
    <property type="entry name" value="16S rRNA (cytosine(1402)-N(4))-methyltransferase RsmH"/>
    <property type="match status" value="1"/>
</dbReference>
<keyword evidence="6" id="KW-0963">Cytoplasm</keyword>
<dbReference type="InterPro" id="IPR002903">
    <property type="entry name" value="RsmH"/>
</dbReference>